<evidence type="ECO:0000259" key="2">
    <source>
        <dbReference type="SMART" id="SM00256"/>
    </source>
</evidence>
<dbReference type="CDD" id="cd22157">
    <property type="entry name" value="F-box_AtFBW1-like"/>
    <property type="match status" value="1"/>
</dbReference>
<dbReference type="SUPFAM" id="SSF81383">
    <property type="entry name" value="F-box domain"/>
    <property type="match status" value="1"/>
</dbReference>
<name>A0A835BSQ8_9POAL</name>
<evidence type="ECO:0000313" key="4">
    <source>
        <dbReference type="Proteomes" id="UP000636709"/>
    </source>
</evidence>
<feature type="compositionally biased region" description="Basic residues" evidence="1">
    <location>
        <begin position="1"/>
        <end position="11"/>
    </location>
</feature>
<feature type="domain" description="F-box" evidence="2">
    <location>
        <begin position="35"/>
        <end position="75"/>
    </location>
</feature>
<evidence type="ECO:0000256" key="1">
    <source>
        <dbReference type="SAM" id="MobiDB-lite"/>
    </source>
</evidence>
<gene>
    <name evidence="3" type="ORF">HU200_036090</name>
</gene>
<keyword evidence="4" id="KW-1185">Reference proteome</keyword>
<dbReference type="OrthoDB" id="687122at2759"/>
<protein>
    <recommendedName>
        <fullName evidence="2">F-box domain-containing protein</fullName>
    </recommendedName>
</protein>
<dbReference type="Pfam" id="PF00646">
    <property type="entry name" value="F-box"/>
    <property type="match status" value="1"/>
</dbReference>
<dbReference type="Proteomes" id="UP000636709">
    <property type="component" value="Unassembled WGS sequence"/>
</dbReference>
<comment type="caution">
    <text evidence="3">The sequence shown here is derived from an EMBL/GenBank/DDBJ whole genome shotgun (WGS) entry which is preliminary data.</text>
</comment>
<reference evidence="3" key="1">
    <citation type="submission" date="2020-07" db="EMBL/GenBank/DDBJ databases">
        <title>Genome sequence and genetic diversity analysis of an under-domesticated orphan crop, white fonio (Digitaria exilis).</title>
        <authorList>
            <person name="Bennetzen J.L."/>
            <person name="Chen S."/>
            <person name="Ma X."/>
            <person name="Wang X."/>
            <person name="Yssel A.E.J."/>
            <person name="Chaluvadi S.R."/>
            <person name="Johnson M."/>
            <person name="Gangashetty P."/>
            <person name="Hamidou F."/>
            <person name="Sanogo M.D."/>
            <person name="Zwaenepoel A."/>
            <person name="Wallace J."/>
            <person name="Van De Peer Y."/>
            <person name="Van Deynze A."/>
        </authorList>
    </citation>
    <scope>NUCLEOTIDE SEQUENCE</scope>
    <source>
        <tissue evidence="3">Leaves</tissue>
    </source>
</reference>
<feature type="region of interest" description="Disordered" evidence="1">
    <location>
        <begin position="1"/>
        <end position="28"/>
    </location>
</feature>
<dbReference type="PANTHER" id="PTHR31672">
    <property type="entry name" value="BNACNNG10540D PROTEIN"/>
    <property type="match status" value="1"/>
</dbReference>
<dbReference type="InterPro" id="IPR050796">
    <property type="entry name" value="SCF_F-box_component"/>
</dbReference>
<dbReference type="InterPro" id="IPR001810">
    <property type="entry name" value="F-box_dom"/>
</dbReference>
<dbReference type="InterPro" id="IPR036047">
    <property type="entry name" value="F-box-like_dom_sf"/>
</dbReference>
<evidence type="ECO:0000313" key="3">
    <source>
        <dbReference type="EMBL" id="KAF8697227.1"/>
    </source>
</evidence>
<proteinExistence type="predicted"/>
<dbReference type="AlphaFoldDB" id="A0A835BSQ8"/>
<organism evidence="3 4">
    <name type="scientific">Digitaria exilis</name>
    <dbReference type="NCBI Taxonomy" id="1010633"/>
    <lineage>
        <taxon>Eukaryota</taxon>
        <taxon>Viridiplantae</taxon>
        <taxon>Streptophyta</taxon>
        <taxon>Embryophyta</taxon>
        <taxon>Tracheophyta</taxon>
        <taxon>Spermatophyta</taxon>
        <taxon>Magnoliopsida</taxon>
        <taxon>Liliopsida</taxon>
        <taxon>Poales</taxon>
        <taxon>Poaceae</taxon>
        <taxon>PACMAD clade</taxon>
        <taxon>Panicoideae</taxon>
        <taxon>Panicodae</taxon>
        <taxon>Paniceae</taxon>
        <taxon>Anthephorinae</taxon>
        <taxon>Digitaria</taxon>
    </lineage>
</organism>
<dbReference type="SMART" id="SM00256">
    <property type="entry name" value="FBOX"/>
    <property type="match status" value="1"/>
</dbReference>
<sequence length="218" mass="23413">MVKRRGKKKAGAGRSRSKNEPGSTAERAAVFPAPLPDHLIEDTFARLPPKSLAMSRCVSPSWNHLITSPSFARLYHDAKATEAASDPVRFVTLPVDRPKVFSGGGGMPCHGLVLAVRPCKGGLFVCNPSTGGVLVLPPRRPSRHFHSAGLGYAAAAGKHKAVLLELVGSGQSSHMARRWAIPRLECHRRGSFGAMDAAPTNTPLDCMISIFKEKRMCV</sequence>
<accession>A0A835BSQ8</accession>
<dbReference type="EMBL" id="JACEFO010001875">
    <property type="protein sequence ID" value="KAF8697227.1"/>
    <property type="molecule type" value="Genomic_DNA"/>
</dbReference>